<dbReference type="KEGG" id="mbr:MONBRDRAFT_26278"/>
<dbReference type="InterPro" id="IPR037365">
    <property type="entry name" value="Slowmo/Ups"/>
</dbReference>
<dbReference type="PROSITE" id="PS50904">
    <property type="entry name" value="PRELI_MSF1"/>
    <property type="match status" value="1"/>
</dbReference>
<dbReference type="OMA" id="EFRTIMD"/>
<gene>
    <name evidence="2" type="ORF">MONBRDRAFT_26278</name>
</gene>
<organism evidence="2 3">
    <name type="scientific">Monosiga brevicollis</name>
    <name type="common">Choanoflagellate</name>
    <dbReference type="NCBI Taxonomy" id="81824"/>
    <lineage>
        <taxon>Eukaryota</taxon>
        <taxon>Choanoflagellata</taxon>
        <taxon>Craspedida</taxon>
        <taxon>Salpingoecidae</taxon>
        <taxon>Monosiga</taxon>
    </lineage>
</organism>
<dbReference type="GO" id="GO:0005758">
    <property type="term" value="C:mitochondrial intermembrane space"/>
    <property type="evidence" value="ECO:0000318"/>
    <property type="project" value="GO_Central"/>
</dbReference>
<dbReference type="Proteomes" id="UP000001357">
    <property type="component" value="Unassembled WGS sequence"/>
</dbReference>
<dbReference type="PANTHER" id="PTHR11158">
    <property type="entry name" value="MSF1/PX19 RELATED"/>
    <property type="match status" value="1"/>
</dbReference>
<evidence type="ECO:0000259" key="1">
    <source>
        <dbReference type="PROSITE" id="PS50904"/>
    </source>
</evidence>
<dbReference type="RefSeq" id="XP_001746739.1">
    <property type="nucleotide sequence ID" value="XM_001746687.1"/>
</dbReference>
<evidence type="ECO:0000313" key="3">
    <source>
        <dbReference type="Proteomes" id="UP000001357"/>
    </source>
</evidence>
<name>A9V1W7_MONBE</name>
<proteinExistence type="predicted"/>
<accession>A9V1W7</accession>
<dbReference type="InParanoid" id="A9V1W7"/>
<protein>
    <recommendedName>
        <fullName evidence="1">PRELI/MSF1 domain-containing protein</fullName>
    </recommendedName>
</protein>
<dbReference type="InterPro" id="IPR006797">
    <property type="entry name" value="PRELI/MSF1_dom"/>
</dbReference>
<dbReference type="GeneID" id="5891854"/>
<dbReference type="GO" id="GO:1990050">
    <property type="term" value="F:phosphatidic acid transfer activity"/>
    <property type="evidence" value="ECO:0000318"/>
    <property type="project" value="GO_Central"/>
</dbReference>
<keyword evidence="3" id="KW-1185">Reference proteome</keyword>
<dbReference type="FunCoup" id="A9V1W7">
    <property type="interactions" value="1108"/>
</dbReference>
<sequence length="212" mass="25498">MKIVEYEFEVDAPWELALLAYDRKSWAVPSPEYKEILRCDFDEWEVDLDLELTKFRRSVQVSMPLPQWIMRFLSDDTDFWYEFRTIMDRKNRRLDVKGHNASLQSLLSTTEHMVMKEHPENPNKCVLTYHTTWDIHSKSWVVPKFETFISRLYYKALKRGRQLDKRYIDQYRKTYEEQEIPLTRSERNGALVHAHAPHSSIPNPLRLNDVAF</sequence>
<dbReference type="EMBL" id="CH991554">
    <property type="protein sequence ID" value="EDQ88635.1"/>
    <property type="molecule type" value="Genomic_DNA"/>
</dbReference>
<dbReference type="GO" id="GO:0015914">
    <property type="term" value="P:phospholipid transport"/>
    <property type="evidence" value="ECO:0000318"/>
    <property type="project" value="GO_Central"/>
</dbReference>
<dbReference type="AlphaFoldDB" id="A9V1W7"/>
<evidence type="ECO:0000313" key="2">
    <source>
        <dbReference type="EMBL" id="EDQ88635.1"/>
    </source>
</evidence>
<feature type="domain" description="PRELI/MSF1" evidence="1">
    <location>
        <begin position="1"/>
        <end position="176"/>
    </location>
</feature>
<dbReference type="Pfam" id="PF04707">
    <property type="entry name" value="PRELI"/>
    <property type="match status" value="1"/>
</dbReference>
<reference evidence="2 3" key="1">
    <citation type="journal article" date="2008" name="Nature">
        <title>The genome of the choanoflagellate Monosiga brevicollis and the origin of metazoans.</title>
        <authorList>
            <consortium name="JGI Sequencing"/>
            <person name="King N."/>
            <person name="Westbrook M.J."/>
            <person name="Young S.L."/>
            <person name="Kuo A."/>
            <person name="Abedin M."/>
            <person name="Chapman J."/>
            <person name="Fairclough S."/>
            <person name="Hellsten U."/>
            <person name="Isogai Y."/>
            <person name="Letunic I."/>
            <person name="Marr M."/>
            <person name="Pincus D."/>
            <person name="Putnam N."/>
            <person name="Rokas A."/>
            <person name="Wright K.J."/>
            <person name="Zuzow R."/>
            <person name="Dirks W."/>
            <person name="Good M."/>
            <person name="Goodstein D."/>
            <person name="Lemons D."/>
            <person name="Li W."/>
            <person name="Lyons J.B."/>
            <person name="Morris A."/>
            <person name="Nichols S."/>
            <person name="Richter D.J."/>
            <person name="Salamov A."/>
            <person name="Bork P."/>
            <person name="Lim W.A."/>
            <person name="Manning G."/>
            <person name="Miller W.T."/>
            <person name="McGinnis W."/>
            <person name="Shapiro H."/>
            <person name="Tjian R."/>
            <person name="Grigoriev I.V."/>
            <person name="Rokhsar D."/>
        </authorList>
    </citation>
    <scope>NUCLEOTIDE SEQUENCE [LARGE SCALE GENOMIC DNA]</scope>
    <source>
        <strain evidence="3">MX1 / ATCC 50154</strain>
    </source>
</reference>